<dbReference type="AlphaFoldDB" id="A0A0T7FZA9"/>
<dbReference type="InterPro" id="IPR019302">
    <property type="entry name" value="CAP12/PCTIR_TIR_dom"/>
</dbReference>
<dbReference type="GO" id="GO:0050135">
    <property type="term" value="F:NADP+ nucleosidase activity"/>
    <property type="evidence" value="ECO:0007669"/>
    <property type="project" value="InterPro"/>
</dbReference>
<evidence type="ECO:0000313" key="2">
    <source>
        <dbReference type="EMBL" id="CDZ40353.1"/>
    </source>
</evidence>
<dbReference type="Pfam" id="PF10137">
    <property type="entry name" value="CAP12-PCTIR_TIR"/>
    <property type="match status" value="1"/>
</dbReference>
<reference evidence="2 3" key="1">
    <citation type="submission" date="2014-08" db="EMBL/GenBank/DDBJ databases">
        <authorList>
            <person name="Chen Y.-H."/>
        </authorList>
    </citation>
    <scope>NUCLEOTIDE SEQUENCE [LARGE SCALE GENOMIC DNA]</scope>
</reference>
<sequence>MTKPKLFIGSSAENKHLAEAVQVNVSRELSPFIWTQGVFEPSQYPLESLKDALDIADFAILVCAPDDLTVMRGEQKATVRDNVIFELGLFMGRLGRERTFLISPRHVDIHLPTDLSGLYPETYDPTELENPEAALGPACTKLKKVMLRQGAFPRRDEDDAANIAPSIQAPAKRAGSAYDEPADDWAFSTYEIALLIASGEKNASQFDKVDDAFRRTPFAALPESLALWEATKEIRNISLGRRVDLSLIRKHSAAFPGNLELLRLLADGLSHYGEDDAATSTYFDVVAKAEDLGTAAHSSNRALALTSSKNKAEAAQRSKALLSAKPSTSIEQQTYLFDGLEGIASALGLKQLSLALAEAALSLSPDRSWTRHSLAGRYSEDGQNELSLLHYEHVPPADRGGPGWNNLGVAYARLNMAGKATEAYQEASRQGASISEGNLAHKLINAGFLAEARAIAEAALLKENRDDSILGVLAAVQSAEEAENERHVGVTETAKLYRAAHIAIGRAALAHQCPPVAGPWKTERCVLQLVELDDGMIVGNGTIVADAPEALGLFGVSLQRRTREIPVYVKLTRIGNALEGIVTERRTEGLMGLLGSFSSEGKLLLRLTDDGQFIHGLEMTYQTKLVQWVRERGNLIEHASIQS</sequence>
<dbReference type="InterPro" id="IPR011990">
    <property type="entry name" value="TPR-like_helical_dom_sf"/>
</dbReference>
<evidence type="ECO:0000313" key="3">
    <source>
        <dbReference type="Proteomes" id="UP000046176"/>
    </source>
</evidence>
<name>A0A0T7FZA9_NEOGA</name>
<dbReference type="Proteomes" id="UP000046176">
    <property type="component" value="Unassembled WGS sequence"/>
</dbReference>
<feature type="domain" description="CD-NTase-associated protein 12/Pycsar effector protein TIR" evidence="1">
    <location>
        <begin position="5"/>
        <end position="124"/>
    </location>
</feature>
<dbReference type="OrthoDB" id="5497289at2"/>
<evidence type="ECO:0000259" key="1">
    <source>
        <dbReference type="Pfam" id="PF10137"/>
    </source>
</evidence>
<protein>
    <recommendedName>
        <fullName evidence="1">CD-NTase-associated protein 12/Pycsar effector protein TIR domain-containing protein</fullName>
    </recommendedName>
</protein>
<dbReference type="EMBL" id="CCRH01000021">
    <property type="protein sequence ID" value="CDZ40353.1"/>
    <property type="molecule type" value="Genomic_DNA"/>
</dbReference>
<dbReference type="SUPFAM" id="SSF48452">
    <property type="entry name" value="TPR-like"/>
    <property type="match status" value="1"/>
</dbReference>
<organism evidence="2 3">
    <name type="scientific">Neorhizobium galegae bv. officinalis</name>
    <dbReference type="NCBI Taxonomy" id="323656"/>
    <lineage>
        <taxon>Bacteria</taxon>
        <taxon>Pseudomonadati</taxon>
        <taxon>Pseudomonadota</taxon>
        <taxon>Alphaproteobacteria</taxon>
        <taxon>Hyphomicrobiales</taxon>
        <taxon>Rhizobiaceae</taxon>
        <taxon>Rhizobium/Agrobacterium group</taxon>
        <taxon>Neorhizobium</taxon>
    </lineage>
</organism>
<accession>A0A0T7FZA9</accession>
<dbReference type="RefSeq" id="WP_052754806.1">
    <property type="nucleotide sequence ID" value="NZ_CCRH01000021.1"/>
</dbReference>
<gene>
    <name evidence="2" type="ORF">NGAL_HAMBI1145_53460</name>
</gene>
<proteinExistence type="predicted"/>
<dbReference type="Gene3D" id="1.25.40.10">
    <property type="entry name" value="Tetratricopeptide repeat domain"/>
    <property type="match status" value="1"/>
</dbReference>